<dbReference type="CDD" id="cd00303">
    <property type="entry name" value="retropepsin_like"/>
    <property type="match status" value="1"/>
</dbReference>
<proteinExistence type="predicted"/>
<dbReference type="Gramene" id="C.cajan_35559.t">
    <property type="protein sequence ID" value="C.cajan_35559.t"/>
    <property type="gene ID" value="C.cajan_35559"/>
</dbReference>
<evidence type="ECO:0000259" key="1">
    <source>
        <dbReference type="Pfam" id="PF03732"/>
    </source>
</evidence>
<dbReference type="Gene3D" id="3.10.10.10">
    <property type="entry name" value="HIV Type 1 Reverse Transcriptase, subunit A, domain 1"/>
    <property type="match status" value="1"/>
</dbReference>
<sequence>MHFDGDVVPWFQILQRLAAVNTWADLTRALESQFGPSPFDCPMSKLFKLQQSGSVSNYYLKFMSLANRSFGLNDEALLKCFMSGLNADIKRDVMALLPTSLLRAVALAKLYEDKYCPAPKQYLFLQLEEDDRVESETIKEVVVKDVKNTAMEGHHLSLNALKGGVGVGTIRFLAYIDKLPVQVLIDGDSSDNFLQSRVAKFLKLPVEPASMFKVMVGNGNYMSAEGVVQQLNVQAQGHSFVLPVFLLPISGADLILDKDLIPAQAQLHHIRRMMHTNSIVEVYTLLLHTYGSVLANPTSLPPSIRSHDHSIHLLEGSNPVKVKPYRYPHSQKEEIQKLVEGMLRVLELTRVIMSG</sequence>
<dbReference type="PANTHER" id="PTHR15503:SF22">
    <property type="entry name" value="TRANSPOSON TY3-I GAG POLYPROTEIN"/>
    <property type="match status" value="1"/>
</dbReference>
<organism evidence="2 3">
    <name type="scientific">Cajanus cajan</name>
    <name type="common">Pigeon pea</name>
    <name type="synonym">Cajanus indicus</name>
    <dbReference type="NCBI Taxonomy" id="3821"/>
    <lineage>
        <taxon>Eukaryota</taxon>
        <taxon>Viridiplantae</taxon>
        <taxon>Streptophyta</taxon>
        <taxon>Embryophyta</taxon>
        <taxon>Tracheophyta</taxon>
        <taxon>Spermatophyta</taxon>
        <taxon>Magnoliopsida</taxon>
        <taxon>eudicotyledons</taxon>
        <taxon>Gunneridae</taxon>
        <taxon>Pentapetalae</taxon>
        <taxon>rosids</taxon>
        <taxon>fabids</taxon>
        <taxon>Fabales</taxon>
        <taxon>Fabaceae</taxon>
        <taxon>Papilionoideae</taxon>
        <taxon>50 kb inversion clade</taxon>
        <taxon>NPAAA clade</taxon>
        <taxon>indigoferoid/millettioid clade</taxon>
        <taxon>Phaseoleae</taxon>
        <taxon>Cajanus</taxon>
    </lineage>
</organism>
<feature type="domain" description="Retrotransposon gag" evidence="1">
    <location>
        <begin position="1"/>
        <end position="86"/>
    </location>
</feature>
<dbReference type="Pfam" id="PF03732">
    <property type="entry name" value="Retrotrans_gag"/>
    <property type="match status" value="1"/>
</dbReference>
<dbReference type="PANTHER" id="PTHR15503">
    <property type="entry name" value="LDOC1 RELATED"/>
    <property type="match status" value="1"/>
</dbReference>
<gene>
    <name evidence="2" type="ORF">KK1_035786</name>
</gene>
<dbReference type="InterPro" id="IPR021109">
    <property type="entry name" value="Peptidase_aspartic_dom_sf"/>
</dbReference>
<protein>
    <recommendedName>
        <fullName evidence="1">Retrotransposon gag domain-containing protein</fullName>
    </recommendedName>
</protein>
<dbReference type="Gene3D" id="2.40.70.10">
    <property type="entry name" value="Acid Proteases"/>
    <property type="match status" value="1"/>
</dbReference>
<dbReference type="AlphaFoldDB" id="A0A151RJQ5"/>
<keyword evidence="3" id="KW-1185">Reference proteome</keyword>
<dbReference type="Pfam" id="PF08284">
    <property type="entry name" value="RVP_2"/>
    <property type="match status" value="1"/>
</dbReference>
<reference evidence="2" key="1">
    <citation type="journal article" date="2012" name="Nat. Biotechnol.">
        <title>Draft genome sequence of pigeonpea (Cajanus cajan), an orphan legume crop of resource-poor farmers.</title>
        <authorList>
            <person name="Varshney R.K."/>
            <person name="Chen W."/>
            <person name="Li Y."/>
            <person name="Bharti A.K."/>
            <person name="Saxena R.K."/>
            <person name="Schlueter J.A."/>
            <person name="Donoghue M.T."/>
            <person name="Azam S."/>
            <person name="Fan G."/>
            <person name="Whaley A.M."/>
            <person name="Farmer A.D."/>
            <person name="Sheridan J."/>
            <person name="Iwata A."/>
            <person name="Tuteja R."/>
            <person name="Penmetsa R.V."/>
            <person name="Wu W."/>
            <person name="Upadhyaya H.D."/>
            <person name="Yang S.P."/>
            <person name="Shah T."/>
            <person name="Saxena K.B."/>
            <person name="Michael T."/>
            <person name="McCombie W.R."/>
            <person name="Yang B."/>
            <person name="Zhang G."/>
            <person name="Yang H."/>
            <person name="Wang J."/>
            <person name="Spillane C."/>
            <person name="Cook D.R."/>
            <person name="May G.D."/>
            <person name="Xu X."/>
            <person name="Jackson S.A."/>
        </authorList>
    </citation>
    <scope>NUCLEOTIDE SEQUENCE [LARGE SCALE GENOMIC DNA]</scope>
</reference>
<dbReference type="EMBL" id="KQ483699">
    <property type="protein sequence ID" value="KYP42804.1"/>
    <property type="molecule type" value="Genomic_DNA"/>
</dbReference>
<evidence type="ECO:0000313" key="2">
    <source>
        <dbReference type="EMBL" id="KYP42804.1"/>
    </source>
</evidence>
<dbReference type="InterPro" id="IPR005162">
    <property type="entry name" value="Retrotrans_gag_dom"/>
</dbReference>
<dbReference type="Proteomes" id="UP000075243">
    <property type="component" value="Unassembled WGS sequence"/>
</dbReference>
<dbReference type="SUPFAM" id="SSF56672">
    <property type="entry name" value="DNA/RNA polymerases"/>
    <property type="match status" value="1"/>
</dbReference>
<evidence type="ECO:0000313" key="3">
    <source>
        <dbReference type="Proteomes" id="UP000075243"/>
    </source>
</evidence>
<accession>A0A151RJQ5</accession>
<dbReference type="InterPro" id="IPR043502">
    <property type="entry name" value="DNA/RNA_pol_sf"/>
</dbReference>
<name>A0A151RJQ5_CAJCA</name>
<dbReference type="InterPro" id="IPR032567">
    <property type="entry name" value="RTL1-rel"/>
</dbReference>